<keyword evidence="3" id="KW-0804">Transcription</keyword>
<dbReference type="PANTHER" id="PTHR42756">
    <property type="entry name" value="TRANSCRIPTIONAL REGULATOR, MARR"/>
    <property type="match status" value="1"/>
</dbReference>
<name>A0A0E3SQS4_METMT</name>
<dbReference type="Pfam" id="PF01047">
    <property type="entry name" value="MarR"/>
    <property type="match status" value="1"/>
</dbReference>
<dbReference type="HOGENOM" id="CLU_083287_11_3_2"/>
<dbReference type="AlphaFoldDB" id="A0A0E3SQS4"/>
<dbReference type="GO" id="GO:0003677">
    <property type="term" value="F:DNA binding"/>
    <property type="evidence" value="ECO:0007669"/>
    <property type="project" value="UniProtKB-KW"/>
</dbReference>
<evidence type="ECO:0000256" key="3">
    <source>
        <dbReference type="ARBA" id="ARBA00023163"/>
    </source>
</evidence>
<dbReference type="InterPro" id="IPR036388">
    <property type="entry name" value="WH-like_DNA-bd_sf"/>
</dbReference>
<evidence type="ECO:0000313" key="6">
    <source>
        <dbReference type="Proteomes" id="UP000033048"/>
    </source>
</evidence>
<dbReference type="PROSITE" id="PS01117">
    <property type="entry name" value="HTH_MARR_1"/>
    <property type="match status" value="1"/>
</dbReference>
<dbReference type="InterPro" id="IPR000835">
    <property type="entry name" value="HTH_MarR-typ"/>
</dbReference>
<reference evidence="5 6" key="1">
    <citation type="submission" date="2014-07" db="EMBL/GenBank/DDBJ databases">
        <title>Methanogenic archaea and the global carbon cycle.</title>
        <authorList>
            <person name="Henriksen J.R."/>
            <person name="Luke J."/>
            <person name="Reinhart S."/>
            <person name="Benedict M.N."/>
            <person name="Youngblut N.D."/>
            <person name="Metcalf M.E."/>
            <person name="Whitaker R.J."/>
            <person name="Metcalf W.W."/>
        </authorList>
    </citation>
    <scope>NUCLEOTIDE SEQUENCE [LARGE SCALE GENOMIC DNA]</scope>
    <source>
        <strain evidence="5 6">MM1</strain>
    </source>
</reference>
<dbReference type="SMART" id="SM00347">
    <property type="entry name" value="HTH_MARR"/>
    <property type="match status" value="1"/>
</dbReference>
<dbReference type="PRINTS" id="PR00598">
    <property type="entry name" value="HTHMARR"/>
</dbReference>
<dbReference type="STRING" id="1434104.MCMEM_0450"/>
<evidence type="ECO:0000313" key="5">
    <source>
        <dbReference type="EMBL" id="AKB84503.1"/>
    </source>
</evidence>
<dbReference type="Proteomes" id="UP000033048">
    <property type="component" value="Chromosome"/>
</dbReference>
<keyword evidence="2" id="KW-0238">DNA-binding</keyword>
<evidence type="ECO:0000256" key="1">
    <source>
        <dbReference type="ARBA" id="ARBA00023015"/>
    </source>
</evidence>
<protein>
    <submittedName>
        <fullName evidence="5">Transcriptional regulator, MarR family</fullName>
    </submittedName>
</protein>
<proteinExistence type="predicted"/>
<feature type="domain" description="HTH marR-type" evidence="4">
    <location>
        <begin position="1"/>
        <end position="118"/>
    </location>
</feature>
<evidence type="ECO:0000259" key="4">
    <source>
        <dbReference type="PROSITE" id="PS50995"/>
    </source>
</evidence>
<organism evidence="5 6">
    <name type="scientific">Methanococcoides methylutens MM1</name>
    <dbReference type="NCBI Taxonomy" id="1434104"/>
    <lineage>
        <taxon>Archaea</taxon>
        <taxon>Methanobacteriati</taxon>
        <taxon>Methanobacteriota</taxon>
        <taxon>Stenosarchaea group</taxon>
        <taxon>Methanomicrobia</taxon>
        <taxon>Methanosarcinales</taxon>
        <taxon>Methanosarcinaceae</taxon>
        <taxon>Methanococcoides</taxon>
    </lineage>
</organism>
<dbReference type="Gene3D" id="1.10.10.10">
    <property type="entry name" value="Winged helix-like DNA-binding domain superfamily/Winged helix DNA-binding domain"/>
    <property type="match status" value="1"/>
</dbReference>
<dbReference type="EMBL" id="CP009518">
    <property type="protein sequence ID" value="AKB84503.1"/>
    <property type="molecule type" value="Genomic_DNA"/>
</dbReference>
<dbReference type="InterPro" id="IPR036390">
    <property type="entry name" value="WH_DNA-bd_sf"/>
</dbReference>
<dbReference type="SUPFAM" id="SSF46785">
    <property type="entry name" value="Winged helix' DNA-binding domain"/>
    <property type="match status" value="1"/>
</dbReference>
<dbReference type="PANTHER" id="PTHR42756:SF1">
    <property type="entry name" value="TRANSCRIPTIONAL REPRESSOR OF EMRAB OPERON"/>
    <property type="match status" value="1"/>
</dbReference>
<keyword evidence="1" id="KW-0805">Transcription regulation</keyword>
<dbReference type="KEGG" id="mmet:MCMEM_0450"/>
<evidence type="ECO:0000256" key="2">
    <source>
        <dbReference type="ARBA" id="ARBA00023125"/>
    </source>
</evidence>
<keyword evidence="6" id="KW-1185">Reference proteome</keyword>
<dbReference type="PROSITE" id="PS50995">
    <property type="entry name" value="HTH_MARR_2"/>
    <property type="match status" value="1"/>
</dbReference>
<accession>A0A0E3SQS4</accession>
<gene>
    <name evidence="5" type="ORF">MCMEM_0450</name>
</gene>
<dbReference type="InterPro" id="IPR023187">
    <property type="entry name" value="Tscrpt_reg_MarR-type_CS"/>
</dbReference>
<sequence length="123" mass="14102">MKDNTNFDQFSDINISSLSYLQEIGRLENPAISELARAMDVKKPSASAMVKKLVTGGYVEVFRSDEDRRVYRVKLSEKGIDFLAMTKTADDVFFDRIEDILEKSEFKEFSKLWEKISSNLCGD</sequence>
<dbReference type="GO" id="GO:0003700">
    <property type="term" value="F:DNA-binding transcription factor activity"/>
    <property type="evidence" value="ECO:0007669"/>
    <property type="project" value="InterPro"/>
</dbReference>